<reference evidence="1 2" key="1">
    <citation type="journal article" date="2009" name="Proc. Natl. Acad. Sci. U.S.A.">
        <title>Eukaryote-to-eukaryote gene transfer events revealed by the genome sequence of the wine yeast Saccharomyces cerevisiae EC1118.</title>
        <authorList>
            <person name="Novo M."/>
            <person name="Bigey F."/>
            <person name="Beyne E."/>
            <person name="Galeote V."/>
            <person name="Gavory F."/>
            <person name="Mallet S."/>
            <person name="Cambot B."/>
            <person name="Legras J.L."/>
            <person name="Wincker P."/>
            <person name="Casaregola S."/>
            <person name="Dequin S."/>
        </authorList>
    </citation>
    <scope>NUCLEOTIDE SEQUENCE [LARGE SCALE GENOMIC DNA]</scope>
    <source>
        <strain evidence="2">Lalvin EC1118 / Prise de mousse</strain>
    </source>
</reference>
<gene>
    <name evidence="1" type="ORF">EC1118_1O4_5765g</name>
</gene>
<accession>C8ZH85</accession>
<organism evidence="1 2">
    <name type="scientific">Saccharomyces cerevisiae (strain Lalvin EC1118 / Prise de mousse)</name>
    <name type="common">Baker's yeast</name>
    <dbReference type="NCBI Taxonomy" id="643680"/>
    <lineage>
        <taxon>Eukaryota</taxon>
        <taxon>Fungi</taxon>
        <taxon>Dikarya</taxon>
        <taxon>Ascomycota</taxon>
        <taxon>Saccharomycotina</taxon>
        <taxon>Saccharomycetes</taxon>
        <taxon>Saccharomycetales</taxon>
        <taxon>Saccharomycetaceae</taxon>
        <taxon>Saccharomyces</taxon>
    </lineage>
</organism>
<dbReference type="Proteomes" id="UP000000286">
    <property type="component" value="Chromosome XV"/>
</dbReference>
<evidence type="ECO:0000313" key="1">
    <source>
        <dbReference type="EMBL" id="CAY86614.1"/>
    </source>
</evidence>
<dbReference type="EMBL" id="FN394216">
    <property type="protein sequence ID" value="CAY86614.1"/>
    <property type="molecule type" value="Genomic_DNA"/>
</dbReference>
<proteinExistence type="predicted"/>
<sequence length="138" mass="16207">MTIQFGLHMMVGIISIEELSIFLRSLGKRECSVKKDHLGNFSDIEIIFPLELNTVHEMNSESEAEMGFNDSNCFRNMVLLVFAAVDVSAYFLRNGVFGLPKVILDKGWKQDIERTRRRRFMRCLIENHFHYDCVYRYC</sequence>
<dbReference type="AlphaFoldDB" id="C8ZH85"/>
<evidence type="ECO:0000313" key="2">
    <source>
        <dbReference type="Proteomes" id="UP000000286"/>
    </source>
</evidence>
<protein>
    <submittedName>
        <fullName evidence="1">EC1118_1O4_5765p</fullName>
    </submittedName>
</protein>
<dbReference type="HOGENOM" id="CLU_1856855_0_0_1"/>
<name>C8ZH85_YEAS8</name>